<protein>
    <submittedName>
        <fullName evidence="1">Uncharacterized protein</fullName>
    </submittedName>
</protein>
<proteinExistence type="predicted"/>
<keyword evidence="2" id="KW-1185">Reference proteome</keyword>
<dbReference type="HOGENOM" id="CLU_2106081_0_0_6"/>
<accession>I1XFN7</accession>
<dbReference type="EMBL" id="CP003390">
    <property type="protein sequence ID" value="AFI83206.1"/>
    <property type="molecule type" value="Genomic_DNA"/>
</dbReference>
<dbReference type="AlphaFoldDB" id="I1XFN7"/>
<dbReference type="RefSeq" id="WP_014705581.1">
    <property type="nucleotide sequence ID" value="NC_017857.3"/>
</dbReference>
<sequence>MLIGLPRSDIQLINWNIICLNLPSGESGEFFIGYSLNDRLARFSTLILEFDEEKKIGKTKSGSTYSLLGQPGHPCEDGLHVLYQLFGKARIQNELFSDETEGILCFKYSTSNKSD</sequence>
<organism evidence="1 2">
    <name type="scientific">Methylophaga nitratireducenticrescens</name>
    <dbReference type="NCBI Taxonomy" id="754476"/>
    <lineage>
        <taxon>Bacteria</taxon>
        <taxon>Pseudomonadati</taxon>
        <taxon>Pseudomonadota</taxon>
        <taxon>Gammaproteobacteria</taxon>
        <taxon>Thiotrichales</taxon>
        <taxon>Piscirickettsiaceae</taxon>
        <taxon>Methylophaga</taxon>
    </lineage>
</organism>
<reference evidence="1 2" key="1">
    <citation type="journal article" date="2012" name="J. Bacteriol.">
        <title>Complete genome sequences of Methylophaga sp. strain JAM1 and Methylophaga sp. strain JAM7.</title>
        <authorList>
            <person name="Villeneuve C."/>
            <person name="Martineau C."/>
            <person name="Mauffrey F."/>
            <person name="Villemur R."/>
        </authorList>
    </citation>
    <scope>NUCLEOTIDE SEQUENCE [LARGE SCALE GENOMIC DNA]</scope>
    <source>
        <strain evidence="1 2">JAM1</strain>
    </source>
</reference>
<dbReference type="Proteomes" id="UP000009144">
    <property type="component" value="Chromosome"/>
</dbReference>
<reference evidence="1 2" key="2">
    <citation type="journal article" date="2013" name="Int. J. Syst. Evol. Microbiol.">
        <title>Methylophaga nitratireducenticrescens sp. nov. and Methylophaga frappieri sp. nov., isolated from the biofilm of the methanol-fed denitrification system treating the seawater at the Montreal Biodome.</title>
        <authorList>
            <person name="Villeneuve C."/>
            <person name="Martineau C."/>
            <person name="Mauffrey F."/>
            <person name="Villemur R."/>
        </authorList>
    </citation>
    <scope>NUCLEOTIDE SEQUENCE [LARGE SCALE GENOMIC DNA]</scope>
    <source>
        <strain evidence="1 2">JAM1</strain>
    </source>
</reference>
<evidence type="ECO:0000313" key="1">
    <source>
        <dbReference type="EMBL" id="AFI83206.1"/>
    </source>
</evidence>
<dbReference type="STRING" id="754476.Q7A_349"/>
<dbReference type="KEGG" id="mej:Q7A_349"/>
<evidence type="ECO:0000313" key="2">
    <source>
        <dbReference type="Proteomes" id="UP000009144"/>
    </source>
</evidence>
<gene>
    <name evidence="1" type="ordered locus">Q7A_349</name>
</gene>
<name>I1XFN7_METNJ</name>
<dbReference type="PATRIC" id="fig|754476.3.peg.345"/>